<sequence>MFGAYKAVEDGSSRDQFLTDQLFCIIGNWLIEKCYCLYQLCACVEVKVNEIDYHVSSSVIEVCFCFQENVNYSKTT</sequence>
<evidence type="ECO:0000313" key="2">
    <source>
        <dbReference type="Proteomes" id="UP001140949"/>
    </source>
</evidence>
<organism evidence="1 2">
    <name type="scientific">Iris pallida</name>
    <name type="common">Sweet iris</name>
    <dbReference type="NCBI Taxonomy" id="29817"/>
    <lineage>
        <taxon>Eukaryota</taxon>
        <taxon>Viridiplantae</taxon>
        <taxon>Streptophyta</taxon>
        <taxon>Embryophyta</taxon>
        <taxon>Tracheophyta</taxon>
        <taxon>Spermatophyta</taxon>
        <taxon>Magnoliopsida</taxon>
        <taxon>Liliopsida</taxon>
        <taxon>Asparagales</taxon>
        <taxon>Iridaceae</taxon>
        <taxon>Iridoideae</taxon>
        <taxon>Irideae</taxon>
        <taxon>Iris</taxon>
    </lineage>
</organism>
<keyword evidence="2" id="KW-1185">Reference proteome</keyword>
<evidence type="ECO:0000313" key="1">
    <source>
        <dbReference type="EMBL" id="KAJ6801784.1"/>
    </source>
</evidence>
<name>A0AAX6ECN5_IRIPA</name>
<dbReference type="Proteomes" id="UP001140949">
    <property type="component" value="Unassembled WGS sequence"/>
</dbReference>
<proteinExistence type="predicted"/>
<comment type="caution">
    <text evidence="1">The sequence shown here is derived from an EMBL/GenBank/DDBJ whole genome shotgun (WGS) entry which is preliminary data.</text>
</comment>
<dbReference type="AlphaFoldDB" id="A0AAX6ECN5"/>
<reference evidence="1" key="2">
    <citation type="submission" date="2023-04" db="EMBL/GenBank/DDBJ databases">
        <authorList>
            <person name="Bruccoleri R.E."/>
            <person name="Oakeley E.J."/>
            <person name="Faust A.-M."/>
            <person name="Dessus-Babus S."/>
            <person name="Altorfer M."/>
            <person name="Burckhardt D."/>
            <person name="Oertli M."/>
            <person name="Naumann U."/>
            <person name="Petersen F."/>
            <person name="Wong J."/>
        </authorList>
    </citation>
    <scope>NUCLEOTIDE SEQUENCE</scope>
    <source>
        <strain evidence="1">GSM-AAB239-AS_SAM_17_03QT</strain>
        <tissue evidence="1">Leaf</tissue>
    </source>
</reference>
<accession>A0AAX6ECN5</accession>
<protein>
    <submittedName>
        <fullName evidence="1">RNA-binding protein 28-like isoform X2</fullName>
    </submittedName>
</protein>
<dbReference type="EMBL" id="JANAVB010037619">
    <property type="protein sequence ID" value="KAJ6801784.1"/>
    <property type="molecule type" value="Genomic_DNA"/>
</dbReference>
<reference evidence="1" key="1">
    <citation type="journal article" date="2023" name="GigaByte">
        <title>Genome assembly of the bearded iris, Iris pallida Lam.</title>
        <authorList>
            <person name="Bruccoleri R.E."/>
            <person name="Oakeley E.J."/>
            <person name="Faust A.M.E."/>
            <person name="Altorfer M."/>
            <person name="Dessus-Babus S."/>
            <person name="Burckhardt D."/>
            <person name="Oertli M."/>
            <person name="Naumann U."/>
            <person name="Petersen F."/>
            <person name="Wong J."/>
        </authorList>
    </citation>
    <scope>NUCLEOTIDE SEQUENCE</scope>
    <source>
        <strain evidence="1">GSM-AAB239-AS_SAM_17_03QT</strain>
    </source>
</reference>
<gene>
    <name evidence="1" type="ORF">M6B38_196085</name>
</gene>